<name>A0A7W2IEN0_9BURK</name>
<proteinExistence type="predicted"/>
<evidence type="ECO:0000313" key="3">
    <source>
        <dbReference type="Proteomes" id="UP000534388"/>
    </source>
</evidence>
<comment type="caution">
    <text evidence="2">The sequence shown here is derived from an EMBL/GenBank/DDBJ whole genome shotgun (WGS) entry which is preliminary data.</text>
</comment>
<dbReference type="Proteomes" id="UP000534388">
    <property type="component" value="Unassembled WGS sequence"/>
</dbReference>
<dbReference type="AlphaFoldDB" id="A0A7W2IEN0"/>
<accession>A0A7W2IEN0</accession>
<keyword evidence="3" id="KW-1185">Reference proteome</keyword>
<evidence type="ECO:0000313" key="2">
    <source>
        <dbReference type="EMBL" id="MBA5640242.1"/>
    </source>
</evidence>
<keyword evidence="1" id="KW-0732">Signal</keyword>
<protein>
    <recommendedName>
        <fullName evidence="4">Peptidase S12 Pab87-related C-terminal domain-containing protein</fullName>
    </recommendedName>
</protein>
<dbReference type="EMBL" id="JACEZT010000028">
    <property type="protein sequence ID" value="MBA5640242.1"/>
    <property type="molecule type" value="Genomic_DNA"/>
</dbReference>
<dbReference type="RefSeq" id="WP_182167469.1">
    <property type="nucleotide sequence ID" value="NZ_JACEZT010000028.1"/>
</dbReference>
<organism evidence="2 3">
    <name type="scientific">Rugamonas brunnea</name>
    <dbReference type="NCBI Taxonomy" id="2758569"/>
    <lineage>
        <taxon>Bacteria</taxon>
        <taxon>Pseudomonadati</taxon>
        <taxon>Pseudomonadota</taxon>
        <taxon>Betaproteobacteria</taxon>
        <taxon>Burkholderiales</taxon>
        <taxon>Oxalobacteraceae</taxon>
        <taxon>Telluria group</taxon>
        <taxon>Rugamonas</taxon>
    </lineage>
</organism>
<evidence type="ECO:0008006" key="4">
    <source>
        <dbReference type="Google" id="ProtNLM"/>
    </source>
</evidence>
<feature type="chain" id="PRO_5031480682" description="Peptidase S12 Pab87-related C-terminal domain-containing protein" evidence="1">
    <location>
        <begin position="19"/>
        <end position="131"/>
    </location>
</feature>
<gene>
    <name evidence="2" type="ORF">H3H37_24560</name>
</gene>
<feature type="signal peptide" evidence="1">
    <location>
        <begin position="1"/>
        <end position="18"/>
    </location>
</feature>
<evidence type="ECO:0000256" key="1">
    <source>
        <dbReference type="SAM" id="SignalP"/>
    </source>
</evidence>
<sequence length="131" mass="14153">MRTPVALALLCAASALQAQTQPAASDTTEQAAIPTQRVARAKNLVTPREFVEFRGQYSMDNGQTLSISSHNRRYFAQFDGQPEMEILAVAADKFVSTDGRTRMAFQQSPNGSVSGLTATIDTSTVVAWVGR</sequence>
<reference evidence="2 3" key="1">
    <citation type="submission" date="2020-07" db="EMBL/GenBank/DDBJ databases">
        <title>Novel species isolated from subtropical streams in China.</title>
        <authorList>
            <person name="Lu H."/>
        </authorList>
    </citation>
    <scope>NUCLEOTIDE SEQUENCE [LARGE SCALE GENOMIC DNA]</scope>
    <source>
        <strain evidence="2 3">LX20W</strain>
    </source>
</reference>